<name>A0A9X3HNN6_9FLAO</name>
<accession>A0A9X3HNN6</accession>
<dbReference type="EMBL" id="JAOZEV010000044">
    <property type="protein sequence ID" value="MCV9934715.1"/>
    <property type="molecule type" value="Genomic_DNA"/>
</dbReference>
<sequence length="104" mass="12386">MNLKTLNYIRNKAQLQKLYISQFTPDYIRKEIYEVLKKTRENVTAGALLFAKNISTEEVIIFINRNGKPDGYILSDELKMQLREYKDDLIREKFLLNELQKTKI</sequence>
<evidence type="ECO:0000313" key="2">
    <source>
        <dbReference type="Proteomes" id="UP001151133"/>
    </source>
</evidence>
<reference evidence="1" key="1">
    <citation type="submission" date="2022-10" db="EMBL/GenBank/DDBJ databases">
        <title>Two novel species of Flavobacterium.</title>
        <authorList>
            <person name="Liu Q."/>
            <person name="Xin Y.-H."/>
        </authorList>
    </citation>
    <scope>NUCLEOTIDE SEQUENCE</scope>
    <source>
        <strain evidence="1">LS1R47</strain>
    </source>
</reference>
<gene>
    <name evidence="1" type="ORF">OIU80_20765</name>
</gene>
<organism evidence="1 2">
    <name type="scientific">Flavobacterium frigoritolerans</name>
    <dbReference type="NCBI Taxonomy" id="2987686"/>
    <lineage>
        <taxon>Bacteria</taxon>
        <taxon>Pseudomonadati</taxon>
        <taxon>Bacteroidota</taxon>
        <taxon>Flavobacteriia</taxon>
        <taxon>Flavobacteriales</taxon>
        <taxon>Flavobacteriaceae</taxon>
        <taxon>Flavobacterium</taxon>
    </lineage>
</organism>
<evidence type="ECO:0000313" key="1">
    <source>
        <dbReference type="EMBL" id="MCV9934715.1"/>
    </source>
</evidence>
<keyword evidence="2" id="KW-1185">Reference proteome</keyword>
<dbReference type="AlphaFoldDB" id="A0A9X3HNN6"/>
<dbReference type="RefSeq" id="WP_264288874.1">
    <property type="nucleotide sequence ID" value="NZ_JAOZEV010000044.1"/>
</dbReference>
<proteinExistence type="predicted"/>
<protein>
    <submittedName>
        <fullName evidence="1">Uncharacterized protein</fullName>
    </submittedName>
</protein>
<comment type="caution">
    <text evidence="1">The sequence shown here is derived from an EMBL/GenBank/DDBJ whole genome shotgun (WGS) entry which is preliminary data.</text>
</comment>
<dbReference type="Proteomes" id="UP001151133">
    <property type="component" value="Unassembled WGS sequence"/>
</dbReference>